<protein>
    <submittedName>
        <fullName evidence="1">Uncharacterized protein</fullName>
    </submittedName>
</protein>
<sequence>MIRDKIEINRNRIAGKSIRNRYSETRAIWEIMEIGLE</sequence>
<evidence type="ECO:0000313" key="1">
    <source>
        <dbReference type="EMBL" id="EOZ96796.1"/>
    </source>
</evidence>
<reference evidence="1 2" key="1">
    <citation type="journal article" date="2013" name="Genome Announc.">
        <title>Draft Genome Sequence of Indibacter alkaliphilus Strain LW1T, Isolated from Lonar Lake, a Haloalkaline Lake in the Buldana District of Maharashtra, India.</title>
        <authorList>
            <person name="Singh A."/>
            <person name="Kumar Jangir P."/>
            <person name="Sharma R."/>
            <person name="Singh A."/>
            <person name="Kumar Pinnaka A."/>
            <person name="Shivaji S."/>
        </authorList>
    </citation>
    <scope>NUCLEOTIDE SEQUENCE [LARGE SCALE GENOMIC DNA]</scope>
    <source>
        <strain evidence="2">CCUG 57479 / KCTC 22604 / LW1</strain>
    </source>
</reference>
<keyword evidence="2" id="KW-1185">Reference proteome</keyword>
<gene>
    <name evidence="1" type="ORF">A33Q_2106</name>
</gene>
<dbReference type="Proteomes" id="UP000006073">
    <property type="component" value="Unassembled WGS sequence"/>
</dbReference>
<dbReference type="AlphaFoldDB" id="S2DXG0"/>
<evidence type="ECO:0000313" key="2">
    <source>
        <dbReference type="Proteomes" id="UP000006073"/>
    </source>
</evidence>
<dbReference type="EMBL" id="ALWO02000032">
    <property type="protein sequence ID" value="EOZ96796.1"/>
    <property type="molecule type" value="Genomic_DNA"/>
</dbReference>
<accession>S2DXG0</accession>
<proteinExistence type="predicted"/>
<comment type="caution">
    <text evidence="1">The sequence shown here is derived from an EMBL/GenBank/DDBJ whole genome shotgun (WGS) entry which is preliminary data.</text>
</comment>
<organism evidence="1 2">
    <name type="scientific">Indibacter alkaliphilus (strain CCUG 57479 / KCTC 22604 / LW1)</name>
    <dbReference type="NCBI Taxonomy" id="1189612"/>
    <lineage>
        <taxon>Bacteria</taxon>
        <taxon>Pseudomonadati</taxon>
        <taxon>Bacteroidota</taxon>
        <taxon>Cytophagia</taxon>
        <taxon>Cytophagales</taxon>
        <taxon>Cyclobacteriaceae</taxon>
    </lineage>
</organism>
<name>S2DXG0_INDAL</name>
<dbReference type="STRING" id="1189612.A33Q_2106"/>